<sequence length="111" mass="12804">MRRRHPQIKTCRTTDRFSQTRLNNLYKDIASDHKTIELLCNTFVKGIKALYKGPNDEEIIKITFEALQARLGTKTQTNSPATIYHPAPKYPISAHPTNNRLSYDGLYRTKP</sequence>
<reference evidence="2 3" key="1">
    <citation type="submission" date="2014-04" db="EMBL/GenBank/DDBJ databases">
        <title>Evolutionary Origins and Diversification of the Mycorrhizal Mutualists.</title>
        <authorList>
            <consortium name="DOE Joint Genome Institute"/>
            <consortium name="Mycorrhizal Genomics Consortium"/>
            <person name="Kohler A."/>
            <person name="Kuo A."/>
            <person name="Nagy L.G."/>
            <person name="Floudas D."/>
            <person name="Copeland A."/>
            <person name="Barry K.W."/>
            <person name="Cichocki N."/>
            <person name="Veneault-Fourrey C."/>
            <person name="LaButti K."/>
            <person name="Lindquist E.A."/>
            <person name="Lipzen A."/>
            <person name="Lundell T."/>
            <person name="Morin E."/>
            <person name="Murat C."/>
            <person name="Riley R."/>
            <person name="Ohm R."/>
            <person name="Sun H."/>
            <person name="Tunlid A."/>
            <person name="Henrissat B."/>
            <person name="Grigoriev I.V."/>
            <person name="Hibbett D.S."/>
            <person name="Martin F."/>
        </authorList>
    </citation>
    <scope>NUCLEOTIDE SEQUENCE [LARGE SCALE GENOMIC DNA]</scope>
    <source>
        <strain evidence="2 3">Koide BX008</strain>
    </source>
</reference>
<evidence type="ECO:0000313" key="2">
    <source>
        <dbReference type="EMBL" id="KIL54481.1"/>
    </source>
</evidence>
<dbReference type="EMBL" id="KN818733">
    <property type="protein sequence ID" value="KIL54481.1"/>
    <property type="molecule type" value="Genomic_DNA"/>
</dbReference>
<feature type="region of interest" description="Disordered" evidence="1">
    <location>
        <begin position="77"/>
        <end position="111"/>
    </location>
</feature>
<dbReference type="Proteomes" id="UP000054549">
    <property type="component" value="Unassembled WGS sequence"/>
</dbReference>
<proteinExistence type="predicted"/>
<evidence type="ECO:0000256" key="1">
    <source>
        <dbReference type="SAM" id="MobiDB-lite"/>
    </source>
</evidence>
<dbReference type="HOGENOM" id="CLU_2157733_0_0_1"/>
<accession>A0A0C2WD35</accession>
<gene>
    <name evidence="2" type="ORF">M378DRAFT_18849</name>
</gene>
<dbReference type="AlphaFoldDB" id="A0A0C2WD35"/>
<protein>
    <submittedName>
        <fullName evidence="2">Uncharacterized protein</fullName>
    </submittedName>
</protein>
<evidence type="ECO:0000313" key="3">
    <source>
        <dbReference type="Proteomes" id="UP000054549"/>
    </source>
</evidence>
<name>A0A0C2WD35_AMAMK</name>
<keyword evidence="3" id="KW-1185">Reference proteome</keyword>
<dbReference type="InParanoid" id="A0A0C2WD35"/>
<organism evidence="2 3">
    <name type="scientific">Amanita muscaria (strain Koide BX008)</name>
    <dbReference type="NCBI Taxonomy" id="946122"/>
    <lineage>
        <taxon>Eukaryota</taxon>
        <taxon>Fungi</taxon>
        <taxon>Dikarya</taxon>
        <taxon>Basidiomycota</taxon>
        <taxon>Agaricomycotina</taxon>
        <taxon>Agaricomycetes</taxon>
        <taxon>Agaricomycetidae</taxon>
        <taxon>Agaricales</taxon>
        <taxon>Pluteineae</taxon>
        <taxon>Amanitaceae</taxon>
        <taxon>Amanita</taxon>
    </lineage>
</organism>